<dbReference type="InterPro" id="IPR036953">
    <property type="entry name" value="GreA/GreB_C_sf"/>
</dbReference>
<dbReference type="GO" id="GO:0070063">
    <property type="term" value="F:RNA polymerase binding"/>
    <property type="evidence" value="ECO:0007669"/>
    <property type="project" value="InterPro"/>
</dbReference>
<keyword evidence="4 7" id="KW-0238">DNA-binding</keyword>
<protein>
    <recommendedName>
        <fullName evidence="2 7">Transcription elongation factor GreA</fullName>
    </recommendedName>
    <alternativeName>
        <fullName evidence="6 7">Transcript cleavage factor GreA</fullName>
    </alternativeName>
</protein>
<keyword evidence="10" id="KW-0251">Elongation factor</keyword>
<proteinExistence type="inferred from homology"/>
<keyword evidence="11" id="KW-1185">Reference proteome</keyword>
<feature type="domain" description="Transcription elongation factor GreA/GreB C-terminal" evidence="8">
    <location>
        <begin position="83"/>
        <end position="156"/>
    </location>
</feature>
<dbReference type="InterPro" id="IPR022691">
    <property type="entry name" value="Tscrpt_elong_fac_GreA/B_N"/>
</dbReference>
<dbReference type="FunFam" id="3.10.50.30:FF:000001">
    <property type="entry name" value="Transcription elongation factor GreA"/>
    <property type="match status" value="1"/>
</dbReference>
<dbReference type="SUPFAM" id="SSF54534">
    <property type="entry name" value="FKBP-like"/>
    <property type="match status" value="1"/>
</dbReference>
<evidence type="ECO:0000259" key="9">
    <source>
        <dbReference type="Pfam" id="PF03449"/>
    </source>
</evidence>
<evidence type="ECO:0000313" key="10">
    <source>
        <dbReference type="EMBL" id="MDR6237587.1"/>
    </source>
</evidence>
<dbReference type="EMBL" id="JAVDQD010000001">
    <property type="protein sequence ID" value="MDR6237587.1"/>
    <property type="molecule type" value="Genomic_DNA"/>
</dbReference>
<dbReference type="InterPro" id="IPR028624">
    <property type="entry name" value="Tscrpt_elong_fac_GreA/B"/>
</dbReference>
<keyword evidence="5 7" id="KW-0804">Transcription</keyword>
<evidence type="ECO:0000256" key="1">
    <source>
        <dbReference type="ARBA" id="ARBA00008213"/>
    </source>
</evidence>
<evidence type="ECO:0000256" key="6">
    <source>
        <dbReference type="ARBA" id="ARBA00030776"/>
    </source>
</evidence>
<evidence type="ECO:0000256" key="3">
    <source>
        <dbReference type="ARBA" id="ARBA00023015"/>
    </source>
</evidence>
<organism evidence="10 11">
    <name type="scientific">Aureibacter tunicatorum</name>
    <dbReference type="NCBI Taxonomy" id="866807"/>
    <lineage>
        <taxon>Bacteria</taxon>
        <taxon>Pseudomonadati</taxon>
        <taxon>Bacteroidota</taxon>
        <taxon>Cytophagia</taxon>
        <taxon>Cytophagales</taxon>
        <taxon>Persicobacteraceae</taxon>
        <taxon>Aureibacter</taxon>
    </lineage>
</organism>
<dbReference type="PIRSF" id="PIRSF006092">
    <property type="entry name" value="GreA_GreB"/>
    <property type="match status" value="1"/>
</dbReference>
<name>A0AAE3XIR6_9BACT</name>
<dbReference type="Gene3D" id="3.10.50.30">
    <property type="entry name" value="Transcription elongation factor, GreA/GreB, C-terminal domain"/>
    <property type="match status" value="1"/>
</dbReference>
<gene>
    <name evidence="7" type="primary">greA</name>
    <name evidence="10" type="ORF">HNQ88_000563</name>
</gene>
<dbReference type="AlphaFoldDB" id="A0AAE3XIR6"/>
<comment type="similarity">
    <text evidence="1 7">Belongs to the GreA/GreB family.</text>
</comment>
<evidence type="ECO:0000256" key="2">
    <source>
        <dbReference type="ARBA" id="ARBA00013729"/>
    </source>
</evidence>
<dbReference type="GO" id="GO:0003677">
    <property type="term" value="F:DNA binding"/>
    <property type="evidence" value="ECO:0007669"/>
    <property type="project" value="UniProtKB-UniRule"/>
</dbReference>
<comment type="function">
    <text evidence="7">Necessary for efficient RNA polymerase transcription elongation past template-encoded arresting sites. The arresting sites in DNA have the property of trapping a certain fraction of elongating RNA polymerases that pass through, resulting in locked ternary complexes. Cleavage of the nascent transcript by cleavage factors such as GreA or GreB allows the resumption of elongation from the new 3'terminus. GreA releases sequences of 2 to 3 nucleotides.</text>
</comment>
<dbReference type="HAMAP" id="MF_00105">
    <property type="entry name" value="GreA_GreB"/>
    <property type="match status" value="1"/>
</dbReference>
<dbReference type="InterPro" id="IPR036805">
    <property type="entry name" value="Tscrpt_elong_fac_GreA/B_N_sf"/>
</dbReference>
<reference evidence="10" key="1">
    <citation type="submission" date="2023-07" db="EMBL/GenBank/DDBJ databases">
        <title>Genomic Encyclopedia of Type Strains, Phase IV (KMG-IV): sequencing the most valuable type-strain genomes for metagenomic binning, comparative biology and taxonomic classification.</title>
        <authorList>
            <person name="Goeker M."/>
        </authorList>
    </citation>
    <scope>NUCLEOTIDE SEQUENCE</scope>
    <source>
        <strain evidence="10">DSM 26174</strain>
    </source>
</reference>
<evidence type="ECO:0000256" key="7">
    <source>
        <dbReference type="HAMAP-Rule" id="MF_00105"/>
    </source>
</evidence>
<dbReference type="RefSeq" id="WP_309937054.1">
    <property type="nucleotide sequence ID" value="NZ_AP025305.1"/>
</dbReference>
<dbReference type="PANTHER" id="PTHR30437">
    <property type="entry name" value="TRANSCRIPTION ELONGATION FACTOR GREA"/>
    <property type="match status" value="1"/>
</dbReference>
<dbReference type="Pfam" id="PF03449">
    <property type="entry name" value="GreA_GreB_N"/>
    <property type="match status" value="1"/>
</dbReference>
<evidence type="ECO:0000259" key="8">
    <source>
        <dbReference type="Pfam" id="PF01272"/>
    </source>
</evidence>
<dbReference type="Pfam" id="PF01272">
    <property type="entry name" value="GreA_GreB"/>
    <property type="match status" value="1"/>
</dbReference>
<dbReference type="GO" id="GO:0003746">
    <property type="term" value="F:translation elongation factor activity"/>
    <property type="evidence" value="ECO:0007669"/>
    <property type="project" value="UniProtKB-KW"/>
</dbReference>
<dbReference type="SUPFAM" id="SSF46557">
    <property type="entry name" value="GreA transcript cleavage protein, N-terminal domain"/>
    <property type="match status" value="1"/>
</dbReference>
<evidence type="ECO:0000313" key="11">
    <source>
        <dbReference type="Proteomes" id="UP001185092"/>
    </source>
</evidence>
<dbReference type="Gene3D" id="1.10.287.180">
    <property type="entry name" value="Transcription elongation factor, GreA/GreB, N-terminal domain"/>
    <property type="match status" value="1"/>
</dbReference>
<dbReference type="FunFam" id="1.10.287.180:FF:000001">
    <property type="entry name" value="Transcription elongation factor GreA"/>
    <property type="match status" value="1"/>
</dbReference>
<sequence length="157" mass="17745">MSNYSNLITKEGWDALNAEMEALWSERKQVAEAVGEAAAMGDRSENAEYIYGRKKLRELDGRIGYIHRRFKVLKVAAFENIDQSKVFFSAYVKFKDQTGRPMEFQLVGTDEADIKKKKLSVESPIGKALMDKKIGDTVEVDAPVGKKIFTILAITYK</sequence>
<keyword evidence="10" id="KW-0648">Protein biosynthesis</keyword>
<dbReference type="GO" id="GO:0006354">
    <property type="term" value="P:DNA-templated transcription elongation"/>
    <property type="evidence" value="ECO:0007669"/>
    <property type="project" value="TreeGrafter"/>
</dbReference>
<dbReference type="PANTHER" id="PTHR30437:SF6">
    <property type="entry name" value="TRANSCRIPTION ELONGATION FACTOR GREB"/>
    <property type="match status" value="1"/>
</dbReference>
<comment type="caution">
    <text evidence="10">The sequence shown here is derived from an EMBL/GenBank/DDBJ whole genome shotgun (WGS) entry which is preliminary data.</text>
</comment>
<dbReference type="InterPro" id="IPR001437">
    <property type="entry name" value="Tscrpt_elong_fac_GreA/B_C"/>
</dbReference>
<feature type="domain" description="Transcription elongation factor GreA/GreB N-terminal" evidence="9">
    <location>
        <begin position="7"/>
        <end position="74"/>
    </location>
</feature>
<evidence type="ECO:0000256" key="5">
    <source>
        <dbReference type="ARBA" id="ARBA00023163"/>
    </source>
</evidence>
<dbReference type="Proteomes" id="UP001185092">
    <property type="component" value="Unassembled WGS sequence"/>
</dbReference>
<keyword evidence="3 7" id="KW-0805">Transcription regulation</keyword>
<accession>A0AAE3XIR6</accession>
<dbReference type="InterPro" id="IPR023459">
    <property type="entry name" value="Tscrpt_elong_fac_GreA/B_fam"/>
</dbReference>
<dbReference type="GO" id="GO:0032784">
    <property type="term" value="P:regulation of DNA-templated transcription elongation"/>
    <property type="evidence" value="ECO:0007669"/>
    <property type="project" value="UniProtKB-UniRule"/>
</dbReference>
<evidence type="ECO:0000256" key="4">
    <source>
        <dbReference type="ARBA" id="ARBA00023125"/>
    </source>
</evidence>